<protein>
    <recommendedName>
        <fullName evidence="3">peptidylprolyl isomerase</fullName>
        <ecNumber evidence="3">5.2.1.8</ecNumber>
    </recommendedName>
</protein>
<dbReference type="SUPFAM" id="SSF54534">
    <property type="entry name" value="FKBP-like"/>
    <property type="match status" value="1"/>
</dbReference>
<dbReference type="KEGG" id="ptes:JQU52_08195"/>
<evidence type="ECO:0000256" key="1">
    <source>
        <dbReference type="ARBA" id="ARBA00000971"/>
    </source>
</evidence>
<evidence type="ECO:0000256" key="2">
    <source>
        <dbReference type="ARBA" id="ARBA00007656"/>
    </source>
</evidence>
<dbReference type="InterPro" id="IPR050245">
    <property type="entry name" value="PrsA_foldase"/>
</dbReference>
<keyword evidence="4 7" id="KW-0732">Signal</keyword>
<evidence type="ECO:0000256" key="3">
    <source>
        <dbReference type="ARBA" id="ARBA00013194"/>
    </source>
</evidence>
<reference evidence="9" key="1">
    <citation type="submission" date="2021-02" db="EMBL/GenBank/DDBJ databases">
        <title>Neisseriaceae sp. 26B isolated from the cloaca of a Common Toad-headed Turtle (Mesoclemmys nasuta).</title>
        <authorList>
            <person name="Spergser J."/>
            <person name="Busse H.-J."/>
        </authorList>
    </citation>
    <scope>NUCLEOTIDE SEQUENCE</scope>
    <source>
        <strain evidence="9">26B</strain>
    </source>
</reference>
<keyword evidence="10" id="KW-1185">Reference proteome</keyword>
<organism evidence="9 10">
    <name type="scientific">Paralysiella testudinis</name>
    <dbReference type="NCBI Taxonomy" id="2809020"/>
    <lineage>
        <taxon>Bacteria</taxon>
        <taxon>Pseudomonadati</taxon>
        <taxon>Pseudomonadota</taxon>
        <taxon>Betaproteobacteria</taxon>
        <taxon>Neisseriales</taxon>
        <taxon>Neisseriaceae</taxon>
        <taxon>Paralysiella</taxon>
    </lineage>
</organism>
<name>A0A892ZCS5_9NEIS</name>
<evidence type="ECO:0000256" key="6">
    <source>
        <dbReference type="ARBA" id="ARBA00023235"/>
    </source>
</evidence>
<dbReference type="EC" id="5.2.1.8" evidence="3"/>
<feature type="signal peptide" evidence="7">
    <location>
        <begin position="1"/>
        <end position="21"/>
    </location>
</feature>
<keyword evidence="6 9" id="KW-0413">Isomerase</keyword>
<proteinExistence type="inferred from homology"/>
<dbReference type="InterPro" id="IPR000297">
    <property type="entry name" value="PPIase_PpiC"/>
</dbReference>
<dbReference type="EMBL" id="CP069798">
    <property type="protein sequence ID" value="QRQ80742.1"/>
    <property type="molecule type" value="Genomic_DNA"/>
</dbReference>
<evidence type="ECO:0000256" key="4">
    <source>
        <dbReference type="ARBA" id="ARBA00022729"/>
    </source>
</evidence>
<evidence type="ECO:0000256" key="7">
    <source>
        <dbReference type="SAM" id="SignalP"/>
    </source>
</evidence>
<comment type="similarity">
    <text evidence="2">Belongs to the PpiC/parvulin rotamase family.</text>
</comment>
<dbReference type="GO" id="GO:0003755">
    <property type="term" value="F:peptidyl-prolyl cis-trans isomerase activity"/>
    <property type="evidence" value="ECO:0007669"/>
    <property type="project" value="UniProtKB-KW"/>
</dbReference>
<feature type="chain" id="PRO_5034128302" description="peptidylprolyl isomerase" evidence="7">
    <location>
        <begin position="22"/>
        <end position="253"/>
    </location>
</feature>
<dbReference type="RefSeq" id="WP_230338028.1">
    <property type="nucleotide sequence ID" value="NZ_CP069798.1"/>
</dbReference>
<evidence type="ECO:0000313" key="9">
    <source>
        <dbReference type="EMBL" id="QRQ80742.1"/>
    </source>
</evidence>
<dbReference type="PANTHER" id="PTHR47245">
    <property type="entry name" value="PEPTIDYLPROLYL ISOMERASE"/>
    <property type="match status" value="1"/>
</dbReference>
<comment type="catalytic activity">
    <reaction evidence="1">
        <text>[protein]-peptidylproline (omega=180) = [protein]-peptidylproline (omega=0)</text>
        <dbReference type="Rhea" id="RHEA:16237"/>
        <dbReference type="Rhea" id="RHEA-COMP:10747"/>
        <dbReference type="Rhea" id="RHEA-COMP:10748"/>
        <dbReference type="ChEBI" id="CHEBI:83833"/>
        <dbReference type="ChEBI" id="CHEBI:83834"/>
        <dbReference type="EC" id="5.2.1.8"/>
    </reaction>
</comment>
<evidence type="ECO:0000256" key="5">
    <source>
        <dbReference type="ARBA" id="ARBA00023110"/>
    </source>
</evidence>
<dbReference type="PANTHER" id="PTHR47245:SF1">
    <property type="entry name" value="FOLDASE PROTEIN PRSA"/>
    <property type="match status" value="1"/>
</dbReference>
<evidence type="ECO:0000259" key="8">
    <source>
        <dbReference type="Pfam" id="PF13145"/>
    </source>
</evidence>
<dbReference type="InterPro" id="IPR046357">
    <property type="entry name" value="PPIase_dom_sf"/>
</dbReference>
<dbReference type="Pfam" id="PF13145">
    <property type="entry name" value="Rotamase_2"/>
    <property type="match status" value="1"/>
</dbReference>
<dbReference type="AlphaFoldDB" id="A0A892ZCS5"/>
<accession>A0A892ZCS5</accession>
<gene>
    <name evidence="9" type="ORF">JQU52_08195</name>
</gene>
<sequence length="253" mass="27905">MKRFTPWLAGLSMIAAGLALAEAPKVDQARIDAMLKQVQAQMAAQPQQPGAPLPNKAQLTQDITRELQTVDVLQAEAVKAGLDKQPDIQAGLANLQAQYYANAYVDHLRAKIEVSDSDLRQTYDVLSREIKLLPIEFESEAAAKAGLERLKKGLSFEALMKEVNPQSPTDVWMNPQQLPPPVAHIASLLKDGQITGDVVNLEGHYYLFKLAGARRSADAPPFEQVKEQLRNQARQQKVQAEIAKLLQEKGIQP</sequence>
<dbReference type="Proteomes" id="UP000653156">
    <property type="component" value="Chromosome"/>
</dbReference>
<keyword evidence="5" id="KW-0697">Rotamase</keyword>
<evidence type="ECO:0000313" key="10">
    <source>
        <dbReference type="Proteomes" id="UP000653156"/>
    </source>
</evidence>
<feature type="domain" description="PpiC" evidence="8">
    <location>
        <begin position="127"/>
        <end position="227"/>
    </location>
</feature>
<dbReference type="Gene3D" id="3.10.50.40">
    <property type="match status" value="1"/>
</dbReference>